<reference evidence="2 3" key="1">
    <citation type="submission" date="2018-12" db="EMBL/GenBank/DDBJ databases">
        <authorList>
            <person name="Li F."/>
        </authorList>
    </citation>
    <scope>NUCLEOTIDE SEQUENCE [LARGE SCALE GENOMIC DNA]</scope>
    <source>
        <strain evidence="2 3">8H24J-4-2</strain>
    </source>
</reference>
<keyword evidence="1" id="KW-0812">Transmembrane</keyword>
<keyword evidence="1" id="KW-0472">Membrane</keyword>
<feature type="transmembrane region" description="Helical" evidence="1">
    <location>
        <begin position="35"/>
        <end position="54"/>
    </location>
</feature>
<dbReference type="AlphaFoldDB" id="A0A444Q6U0"/>
<sequence length="203" mass="20455">MHSRSDRLARGTTAAAIATLVAALSHTIGGGTFPSAPLLALAFITSIGWCTALVGRRFSWPRVSVAVIASQALFHGTFALTGSGGARVVAETGGHAGHGGSTVLTVVPGEIGHLHDGPSMLVAHGVAAVVTIVALRLADRSSRATAALSRIVRSLLPLLVAAPVAVGTRATRVRPDGSGFRPARAAALLGGLRHRGPPVLIAA</sequence>
<accession>A0A444Q6U0</accession>
<proteinExistence type="predicted"/>
<gene>
    <name evidence="2" type="ORF">ELQ92_12395</name>
</gene>
<dbReference type="EMBL" id="RZNC01000004">
    <property type="protein sequence ID" value="RWZ59620.1"/>
    <property type="molecule type" value="Genomic_DNA"/>
</dbReference>
<protein>
    <submittedName>
        <fullName evidence="2">Uncharacterized protein</fullName>
    </submittedName>
</protein>
<evidence type="ECO:0000313" key="3">
    <source>
        <dbReference type="Proteomes" id="UP000288603"/>
    </source>
</evidence>
<keyword evidence="1" id="KW-1133">Transmembrane helix</keyword>
<organism evidence="2 3">
    <name type="scientific">Labedella populi</name>
    <dbReference type="NCBI Taxonomy" id="2498850"/>
    <lineage>
        <taxon>Bacteria</taxon>
        <taxon>Bacillati</taxon>
        <taxon>Actinomycetota</taxon>
        <taxon>Actinomycetes</taxon>
        <taxon>Micrococcales</taxon>
        <taxon>Microbacteriaceae</taxon>
        <taxon>Labedella</taxon>
    </lineage>
</organism>
<dbReference type="Proteomes" id="UP000288603">
    <property type="component" value="Unassembled WGS sequence"/>
</dbReference>
<keyword evidence="3" id="KW-1185">Reference proteome</keyword>
<comment type="caution">
    <text evidence="2">The sequence shown here is derived from an EMBL/GenBank/DDBJ whole genome shotgun (WGS) entry which is preliminary data.</text>
</comment>
<evidence type="ECO:0000313" key="2">
    <source>
        <dbReference type="EMBL" id="RWZ59620.1"/>
    </source>
</evidence>
<name>A0A444Q6U0_9MICO</name>
<evidence type="ECO:0000256" key="1">
    <source>
        <dbReference type="SAM" id="Phobius"/>
    </source>
</evidence>
<dbReference type="RefSeq" id="WP_128499437.1">
    <property type="nucleotide sequence ID" value="NZ_RZNC01000004.1"/>
</dbReference>
<dbReference type="OrthoDB" id="5125396at2"/>